<dbReference type="InterPro" id="IPR057414">
    <property type="entry name" value="Zf-C3HC4_IRF-2BP1_2"/>
</dbReference>
<dbReference type="FunFam" id="1.10.10.1580:FF:000001">
    <property type="entry name" value="interferon regulatory factor 2-binding protein 2"/>
    <property type="match status" value="1"/>
</dbReference>
<feature type="compositionally biased region" description="Low complexity" evidence="4">
    <location>
        <begin position="65"/>
        <end position="76"/>
    </location>
</feature>
<evidence type="ECO:0000259" key="7">
    <source>
        <dbReference type="Pfam" id="PF25454"/>
    </source>
</evidence>
<feature type="signal peptide" evidence="5">
    <location>
        <begin position="1"/>
        <end position="18"/>
    </location>
</feature>
<keyword evidence="5" id="KW-0732">Signal</keyword>
<accession>A0A8J9UYU3</accession>
<evidence type="ECO:0000313" key="9">
    <source>
        <dbReference type="Proteomes" id="UP000838878"/>
    </source>
</evidence>
<dbReference type="Pfam" id="PF25454">
    <property type="entry name" value="zf-C3HC4_IRF-2BP1_2"/>
    <property type="match status" value="1"/>
</dbReference>
<feature type="compositionally biased region" description="Basic and acidic residues" evidence="4">
    <location>
        <begin position="265"/>
        <end position="281"/>
    </location>
</feature>
<organism evidence="8 9">
    <name type="scientific">Brenthis ino</name>
    <name type="common">lesser marbled fritillary</name>
    <dbReference type="NCBI Taxonomy" id="405034"/>
    <lineage>
        <taxon>Eukaryota</taxon>
        <taxon>Metazoa</taxon>
        <taxon>Ecdysozoa</taxon>
        <taxon>Arthropoda</taxon>
        <taxon>Hexapoda</taxon>
        <taxon>Insecta</taxon>
        <taxon>Pterygota</taxon>
        <taxon>Neoptera</taxon>
        <taxon>Endopterygota</taxon>
        <taxon>Lepidoptera</taxon>
        <taxon>Glossata</taxon>
        <taxon>Ditrysia</taxon>
        <taxon>Papilionoidea</taxon>
        <taxon>Nymphalidae</taxon>
        <taxon>Heliconiinae</taxon>
        <taxon>Argynnini</taxon>
        <taxon>Brenthis</taxon>
    </lineage>
</organism>
<dbReference type="Proteomes" id="UP000838878">
    <property type="component" value="Chromosome 6"/>
</dbReference>
<protein>
    <submittedName>
        <fullName evidence="8">Uncharacterized protein</fullName>
    </submittedName>
</protein>
<evidence type="ECO:0000256" key="3">
    <source>
        <dbReference type="ARBA" id="ARBA00023242"/>
    </source>
</evidence>
<evidence type="ECO:0000256" key="1">
    <source>
        <dbReference type="ARBA" id="ARBA00004123"/>
    </source>
</evidence>
<dbReference type="PANTHER" id="PTHR10816">
    <property type="entry name" value="MYELIN TRANSCRIPTION FACTOR 1-RELATED"/>
    <property type="match status" value="1"/>
</dbReference>
<feature type="domain" description="Interferon regulatory factor 2-binding protein 1/2-like C3HC4 zinc finger" evidence="7">
    <location>
        <begin position="443"/>
        <end position="513"/>
    </location>
</feature>
<evidence type="ECO:0000256" key="2">
    <source>
        <dbReference type="ARBA" id="ARBA00010802"/>
    </source>
</evidence>
<evidence type="ECO:0000256" key="4">
    <source>
        <dbReference type="SAM" id="MobiDB-lite"/>
    </source>
</evidence>
<reference evidence="8" key="1">
    <citation type="submission" date="2021-12" db="EMBL/GenBank/DDBJ databases">
        <authorList>
            <person name="Martin H S."/>
        </authorList>
    </citation>
    <scope>NUCLEOTIDE SEQUENCE</scope>
</reference>
<comment type="subcellular location">
    <subcellularLocation>
        <location evidence="1">Nucleus</location>
    </subcellularLocation>
</comment>
<dbReference type="SUPFAM" id="SSF57850">
    <property type="entry name" value="RING/U-box"/>
    <property type="match status" value="1"/>
</dbReference>
<dbReference type="GO" id="GO:0005634">
    <property type="term" value="C:nucleus"/>
    <property type="evidence" value="ECO:0007669"/>
    <property type="project" value="UniProtKB-SubCell"/>
</dbReference>
<keyword evidence="9" id="KW-1185">Reference proteome</keyword>
<dbReference type="Pfam" id="PF11261">
    <property type="entry name" value="IRF-2BP1_2"/>
    <property type="match status" value="1"/>
</dbReference>
<evidence type="ECO:0000259" key="6">
    <source>
        <dbReference type="Pfam" id="PF11261"/>
    </source>
</evidence>
<feature type="domain" description="Interferon regulatory factor 2-binding protein 1/2-like zinc finger" evidence="6">
    <location>
        <begin position="108"/>
        <end position="159"/>
    </location>
</feature>
<feature type="region of interest" description="Disordered" evidence="4">
    <location>
        <begin position="243"/>
        <end position="289"/>
    </location>
</feature>
<evidence type="ECO:0000313" key="8">
    <source>
        <dbReference type="EMBL" id="CAH0727264.1"/>
    </source>
</evidence>
<feature type="region of interest" description="Disordered" evidence="4">
    <location>
        <begin position="304"/>
        <end position="436"/>
    </location>
</feature>
<dbReference type="GO" id="GO:0006357">
    <property type="term" value="P:regulation of transcription by RNA polymerase II"/>
    <property type="evidence" value="ECO:0007669"/>
    <property type="project" value="TreeGrafter"/>
</dbReference>
<dbReference type="EMBL" id="OV170226">
    <property type="protein sequence ID" value="CAH0727264.1"/>
    <property type="molecule type" value="Genomic_DNA"/>
</dbReference>
<dbReference type="AlphaFoldDB" id="A0A8J9UYU3"/>
<dbReference type="InterPro" id="IPR044882">
    <property type="entry name" value="I2BP1/2_C3HC4-RING_sf"/>
</dbReference>
<dbReference type="GO" id="GO:0003714">
    <property type="term" value="F:transcription corepressor activity"/>
    <property type="evidence" value="ECO:0007669"/>
    <property type="project" value="TreeGrafter"/>
</dbReference>
<feature type="non-terminal residue" evidence="8">
    <location>
        <position position="525"/>
    </location>
</feature>
<keyword evidence="3" id="KW-0539">Nucleus</keyword>
<comment type="similarity">
    <text evidence="2">Belongs to the IRF2BP family.</text>
</comment>
<dbReference type="Gene3D" id="1.10.10.1580">
    <property type="entry name" value="Interferon regulatory factor 2-binding protein"/>
    <property type="match status" value="1"/>
</dbReference>
<feature type="compositionally biased region" description="Polar residues" evidence="4">
    <location>
        <begin position="317"/>
        <end position="338"/>
    </location>
</feature>
<feature type="chain" id="PRO_5035429242" evidence="5">
    <location>
        <begin position="19"/>
        <end position="525"/>
    </location>
</feature>
<feature type="region of interest" description="Disordered" evidence="4">
    <location>
        <begin position="26"/>
        <end position="90"/>
    </location>
</feature>
<evidence type="ECO:0000256" key="5">
    <source>
        <dbReference type="SAM" id="SignalP"/>
    </source>
</evidence>
<dbReference type="InterPro" id="IPR022750">
    <property type="entry name" value="IRF-2BP1_2-like_Znf"/>
</dbReference>
<dbReference type="PANTHER" id="PTHR10816:SF19">
    <property type="entry name" value="PROTEIN INTERACTING WITH TTK69 AND SIN3A, ISOFORM D"/>
    <property type="match status" value="1"/>
</dbReference>
<gene>
    <name evidence="8" type="ORF">BINO364_LOCUS12634</name>
</gene>
<dbReference type="OrthoDB" id="10065080at2759"/>
<dbReference type="CDD" id="cd16511">
    <property type="entry name" value="vRING-HC_IRF2BP1-like"/>
    <property type="match status" value="1"/>
</dbReference>
<name>A0A8J9UYU3_9NEOP</name>
<sequence length="525" mass="55673">MMLLHLMDCCACTGFVIAGRAGGQRAAGGGGRAAARRAHPRRANGSSSRVAVRALTSALDNGRRPTPAAALPVATAQSLSDPLDERGSDDRSLAHRTTFGGEMSVMQKRQHCYLCDLPRMPWAMLHEFSEAVCRGCVNYEGADRIEVVLETARQLKRAHGFQEGRGPTHAKGAHRAPMEAHQNGGETNARGQPAPPAHHAPSAGFTLHHTRPATNAGLLAEYGGRREEHEGRRLAHLPLAHLPTHGGARLAPGLTLKRPLDDDDHQSHHEPTKRLLEEHSRPPLTRGESLPAVSLAAPFAPDRVFKQEKHPLRTPSFDASSFKSNGYTNSAPLTNGSAGSPLGRTAGSPPVTGAGAGPSPMAALMSVTDTLPPGSPRSAGGSPPQPPPQRSASRSSQHSPNSSGSNGGRRSSGSRHVSSTTSVSSTEAGEGAEAAAPAPAPLLKCTLCQERLEDTHFVQCPSQPHHKFCFPCSRDSIKRQQGSEVYCPSGEKCPLANSTVPWAFMQGEIATILGEEFKPKKERET</sequence>
<feature type="compositionally biased region" description="Low complexity" evidence="4">
    <location>
        <begin position="390"/>
        <end position="436"/>
    </location>
</feature>
<proteinExistence type="inferred from homology"/>
<feature type="region of interest" description="Disordered" evidence="4">
    <location>
        <begin position="158"/>
        <end position="202"/>
    </location>
</feature>